<keyword evidence="5 6" id="KW-0472">Membrane</keyword>
<dbReference type="SUPFAM" id="SSF103473">
    <property type="entry name" value="MFS general substrate transporter"/>
    <property type="match status" value="1"/>
</dbReference>
<evidence type="ECO:0000313" key="9">
    <source>
        <dbReference type="Proteomes" id="UP001501598"/>
    </source>
</evidence>
<feature type="transmembrane region" description="Helical" evidence="6">
    <location>
        <begin position="295"/>
        <end position="313"/>
    </location>
</feature>
<comment type="subcellular location">
    <subcellularLocation>
        <location evidence="1">Cell membrane</location>
        <topology evidence="1">Multi-pass membrane protein</topology>
    </subcellularLocation>
</comment>
<keyword evidence="2" id="KW-0813">Transport</keyword>
<protein>
    <submittedName>
        <fullName evidence="8">MFS transporter</fullName>
    </submittedName>
</protein>
<dbReference type="PANTHER" id="PTHR43385">
    <property type="entry name" value="RIBOFLAVIN TRANSPORTER RIBJ"/>
    <property type="match status" value="1"/>
</dbReference>
<dbReference type="RefSeq" id="WP_345417186.1">
    <property type="nucleotide sequence ID" value="NZ_BAABGT010000032.1"/>
</dbReference>
<dbReference type="InterPro" id="IPR011701">
    <property type="entry name" value="MFS"/>
</dbReference>
<feature type="transmembrane region" description="Helical" evidence="6">
    <location>
        <begin position="109"/>
        <end position="131"/>
    </location>
</feature>
<feature type="transmembrane region" description="Helical" evidence="6">
    <location>
        <begin position="354"/>
        <end position="373"/>
    </location>
</feature>
<sequence>MRPTSALPLASGGLRRVLVVLCATEIVSWGVLYYAFPVLAPSISTDTGRSVSTITAAFSAGLIVSALVGIWTGRLLDRIGPRPVMTAGSVLAVPAVVGIALAPTLPLFFAAWVLAGVAMAGTLYPPAFAALTRWWGPRRVRALTVLTLVAGLASTIFAPLTAALVGQVGWRNTYLVLAVVLAVITIPGHALGLRGYWPEPHEADGEVDAEVDAAATSGHAPREIVRSRAFVLLVPAIALGTFSAFAVVVNQVPLLIERGLSTSTAAWALGLGGVGQVCGRLFYGRLDRLLGVRARGVTVLGLSALATALLAAIPGPTGLLVAVAMLAGAARGIFTLLQATAISDRWGASHYGRLNGLLSAPSMVATAVSPWAGAALAATLGGYTAVFWLLAAVAAAAAALAWGTVPGRQ</sequence>
<gene>
    <name evidence="8" type="ORF">GCM10023175_28080</name>
</gene>
<evidence type="ECO:0000256" key="2">
    <source>
        <dbReference type="ARBA" id="ARBA00022448"/>
    </source>
</evidence>
<feature type="transmembrane region" description="Helical" evidence="6">
    <location>
        <begin position="143"/>
        <end position="168"/>
    </location>
</feature>
<keyword evidence="4 6" id="KW-1133">Transmembrane helix</keyword>
<reference evidence="9" key="1">
    <citation type="journal article" date="2019" name="Int. J. Syst. Evol. Microbiol.">
        <title>The Global Catalogue of Microorganisms (GCM) 10K type strain sequencing project: providing services to taxonomists for standard genome sequencing and annotation.</title>
        <authorList>
            <consortium name="The Broad Institute Genomics Platform"/>
            <consortium name="The Broad Institute Genome Sequencing Center for Infectious Disease"/>
            <person name="Wu L."/>
            <person name="Ma J."/>
        </authorList>
    </citation>
    <scope>NUCLEOTIDE SEQUENCE [LARGE SCALE GENOMIC DNA]</scope>
    <source>
        <strain evidence="9">JCM 17906</strain>
    </source>
</reference>
<dbReference type="PANTHER" id="PTHR43385:SF1">
    <property type="entry name" value="RIBOFLAVIN TRANSPORTER RIBJ"/>
    <property type="match status" value="1"/>
</dbReference>
<feature type="transmembrane region" description="Helical" evidence="6">
    <location>
        <begin position="229"/>
        <end position="252"/>
    </location>
</feature>
<feature type="transmembrane region" description="Helical" evidence="6">
    <location>
        <begin position="51"/>
        <end position="72"/>
    </location>
</feature>
<proteinExistence type="predicted"/>
<dbReference type="Gene3D" id="1.20.1250.20">
    <property type="entry name" value="MFS general substrate transporter like domains"/>
    <property type="match status" value="1"/>
</dbReference>
<dbReference type="PROSITE" id="PS50850">
    <property type="entry name" value="MFS"/>
    <property type="match status" value="1"/>
</dbReference>
<dbReference type="InterPro" id="IPR036259">
    <property type="entry name" value="MFS_trans_sf"/>
</dbReference>
<keyword evidence="9" id="KW-1185">Reference proteome</keyword>
<dbReference type="InterPro" id="IPR052983">
    <property type="entry name" value="MFS_Riboflavin_Transporter"/>
</dbReference>
<dbReference type="EMBL" id="BAABGT010000032">
    <property type="protein sequence ID" value="GAA4546267.1"/>
    <property type="molecule type" value="Genomic_DNA"/>
</dbReference>
<comment type="caution">
    <text evidence="8">The sequence shown here is derived from an EMBL/GenBank/DDBJ whole genome shotgun (WGS) entry which is preliminary data.</text>
</comment>
<evidence type="ECO:0000256" key="6">
    <source>
        <dbReference type="SAM" id="Phobius"/>
    </source>
</evidence>
<keyword evidence="3 6" id="KW-0812">Transmembrane</keyword>
<feature type="transmembrane region" description="Helical" evidence="6">
    <location>
        <begin position="319"/>
        <end position="342"/>
    </location>
</feature>
<accession>A0ABP8RSU0</accession>
<feature type="transmembrane region" description="Helical" evidence="6">
    <location>
        <begin position="264"/>
        <end position="283"/>
    </location>
</feature>
<evidence type="ECO:0000256" key="3">
    <source>
        <dbReference type="ARBA" id="ARBA00022692"/>
    </source>
</evidence>
<feature type="transmembrane region" description="Helical" evidence="6">
    <location>
        <begin position="174"/>
        <end position="193"/>
    </location>
</feature>
<dbReference type="CDD" id="cd17355">
    <property type="entry name" value="MFS_YcxA_like"/>
    <property type="match status" value="1"/>
</dbReference>
<evidence type="ECO:0000256" key="4">
    <source>
        <dbReference type="ARBA" id="ARBA00022989"/>
    </source>
</evidence>
<dbReference type="Proteomes" id="UP001501598">
    <property type="component" value="Unassembled WGS sequence"/>
</dbReference>
<feature type="transmembrane region" description="Helical" evidence="6">
    <location>
        <begin position="17"/>
        <end position="36"/>
    </location>
</feature>
<feature type="domain" description="Major facilitator superfamily (MFS) profile" evidence="7">
    <location>
        <begin position="16"/>
        <end position="409"/>
    </location>
</feature>
<dbReference type="Pfam" id="PF07690">
    <property type="entry name" value="MFS_1"/>
    <property type="match status" value="1"/>
</dbReference>
<feature type="transmembrane region" description="Helical" evidence="6">
    <location>
        <begin position="385"/>
        <end position="405"/>
    </location>
</feature>
<name>A0ABP8RSU0_9PSEU</name>
<feature type="transmembrane region" description="Helical" evidence="6">
    <location>
        <begin position="84"/>
        <end position="103"/>
    </location>
</feature>
<evidence type="ECO:0000256" key="5">
    <source>
        <dbReference type="ARBA" id="ARBA00023136"/>
    </source>
</evidence>
<evidence type="ECO:0000313" key="8">
    <source>
        <dbReference type="EMBL" id="GAA4546267.1"/>
    </source>
</evidence>
<dbReference type="InterPro" id="IPR020846">
    <property type="entry name" value="MFS_dom"/>
</dbReference>
<organism evidence="8 9">
    <name type="scientific">Pseudonocardia xishanensis</name>
    <dbReference type="NCBI Taxonomy" id="630995"/>
    <lineage>
        <taxon>Bacteria</taxon>
        <taxon>Bacillati</taxon>
        <taxon>Actinomycetota</taxon>
        <taxon>Actinomycetes</taxon>
        <taxon>Pseudonocardiales</taxon>
        <taxon>Pseudonocardiaceae</taxon>
        <taxon>Pseudonocardia</taxon>
    </lineage>
</organism>
<evidence type="ECO:0000259" key="7">
    <source>
        <dbReference type="PROSITE" id="PS50850"/>
    </source>
</evidence>
<evidence type="ECO:0000256" key="1">
    <source>
        <dbReference type="ARBA" id="ARBA00004651"/>
    </source>
</evidence>